<dbReference type="OrthoDB" id="7554786at2"/>
<accession>A0A5S9Q2V8</accession>
<dbReference type="Proteomes" id="UP000434580">
    <property type="component" value="Unassembled WGS sequence"/>
</dbReference>
<dbReference type="EMBL" id="CACSII010000016">
    <property type="protein sequence ID" value="CAA0111544.1"/>
    <property type="molecule type" value="Genomic_DNA"/>
</dbReference>
<organism evidence="1 2">
    <name type="scientific">BD1-7 clade bacterium</name>
    <dbReference type="NCBI Taxonomy" id="2029982"/>
    <lineage>
        <taxon>Bacteria</taxon>
        <taxon>Pseudomonadati</taxon>
        <taxon>Pseudomonadota</taxon>
        <taxon>Gammaproteobacteria</taxon>
        <taxon>Cellvibrionales</taxon>
        <taxon>Spongiibacteraceae</taxon>
        <taxon>BD1-7 clade</taxon>
    </lineage>
</organism>
<evidence type="ECO:0008006" key="3">
    <source>
        <dbReference type="Google" id="ProtNLM"/>
    </source>
</evidence>
<dbReference type="InterPro" id="IPR021505">
    <property type="entry name" value="Phage_B3_Orf6"/>
</dbReference>
<sequence length="210" mass="23375">MTTQQRIPDGYMQNALGHLVPINNVSEQDKLRDQIVNDLVNDAALINAALKNFKAKAFKDIDDLVEIAADRFGATIGGKKGNLSLTSYDGQYKIQRTVANRLAFTEEIEAAKALILACINRWTAGANAHVHALVDRAFKTNRNGELKTAAILDLLTLEIDDDEWKRAMDALKESIFVANTAVYVRVYERIGTSEHYRMIPLDLASVIVEE</sequence>
<dbReference type="Pfam" id="PF11363">
    <property type="entry name" value="DUF3164"/>
    <property type="match status" value="1"/>
</dbReference>
<reference evidence="1 2" key="1">
    <citation type="submission" date="2019-11" db="EMBL/GenBank/DDBJ databases">
        <authorList>
            <person name="Holert J."/>
        </authorList>
    </citation>
    <scope>NUCLEOTIDE SEQUENCE [LARGE SCALE GENOMIC DNA]</scope>
    <source>
        <strain evidence="1">BC5_2</strain>
    </source>
</reference>
<name>A0A5S9Q2V8_9GAMM</name>
<evidence type="ECO:0000313" key="1">
    <source>
        <dbReference type="EMBL" id="CAA0111544.1"/>
    </source>
</evidence>
<dbReference type="AlphaFoldDB" id="A0A5S9Q2V8"/>
<protein>
    <recommendedName>
        <fullName evidence="3">Sulfate transporter</fullName>
    </recommendedName>
</protein>
<evidence type="ECO:0000313" key="2">
    <source>
        <dbReference type="Proteomes" id="UP000434580"/>
    </source>
</evidence>
<proteinExistence type="predicted"/>
<gene>
    <name evidence="1" type="ORF">DPBNPPHM_01494</name>
</gene>